<dbReference type="Proteomes" id="UP001057702">
    <property type="component" value="Unassembled WGS sequence"/>
</dbReference>
<dbReference type="Gene3D" id="3.30.70.270">
    <property type="match status" value="1"/>
</dbReference>
<comment type="similarity">
    <text evidence="1">Belongs to the DNA polymerase type-Y family.</text>
</comment>
<evidence type="ECO:0000313" key="6">
    <source>
        <dbReference type="EMBL" id="MCQ4084506.1"/>
    </source>
</evidence>
<evidence type="ECO:0000256" key="3">
    <source>
        <dbReference type="ARBA" id="ARBA00025589"/>
    </source>
</evidence>
<proteinExistence type="inferred from homology"/>
<gene>
    <name evidence="6" type="ORF">NGB36_29020</name>
</gene>
<dbReference type="InterPro" id="IPR036775">
    <property type="entry name" value="DNA_pol_Y-fam_lit_finger_sf"/>
</dbReference>
<protein>
    <recommendedName>
        <fullName evidence="5">UmuC domain-containing protein</fullName>
    </recommendedName>
</protein>
<dbReference type="PANTHER" id="PTHR35369:SF2">
    <property type="entry name" value="BLR3025 PROTEIN"/>
    <property type="match status" value="1"/>
</dbReference>
<feature type="domain" description="UmuC" evidence="5">
    <location>
        <begin position="37"/>
        <end position="139"/>
    </location>
</feature>
<evidence type="ECO:0000256" key="4">
    <source>
        <dbReference type="SAM" id="MobiDB-lite"/>
    </source>
</evidence>
<feature type="compositionally biased region" description="Basic and acidic residues" evidence="4">
    <location>
        <begin position="338"/>
        <end position="352"/>
    </location>
</feature>
<dbReference type="SUPFAM" id="SSF56672">
    <property type="entry name" value="DNA/RNA polymerases"/>
    <property type="match status" value="1"/>
</dbReference>
<name>A0ABT1Q3L2_9ACTN</name>
<dbReference type="PROSITE" id="PS50173">
    <property type="entry name" value="UMUC"/>
    <property type="match status" value="1"/>
</dbReference>
<dbReference type="InterPro" id="IPR043128">
    <property type="entry name" value="Rev_trsase/Diguanyl_cyclase"/>
</dbReference>
<evidence type="ECO:0000256" key="2">
    <source>
        <dbReference type="ARBA" id="ARBA00022763"/>
    </source>
</evidence>
<dbReference type="SUPFAM" id="SSF100879">
    <property type="entry name" value="Lesion bypass DNA polymerase (Y-family), little finger domain"/>
    <property type="match status" value="1"/>
</dbReference>
<feature type="compositionally biased region" description="Basic and acidic residues" evidence="4">
    <location>
        <begin position="300"/>
        <end position="311"/>
    </location>
</feature>
<dbReference type="InterPro" id="IPR001126">
    <property type="entry name" value="UmuC"/>
</dbReference>
<evidence type="ECO:0000259" key="5">
    <source>
        <dbReference type="PROSITE" id="PS50173"/>
    </source>
</evidence>
<dbReference type="InterPro" id="IPR017961">
    <property type="entry name" value="DNA_pol_Y-fam_little_finger"/>
</dbReference>
<comment type="function">
    <text evidence="3">Poorly processive, error-prone DNA polymerase involved in untargeted mutagenesis. Copies undamaged DNA at stalled replication forks, which arise in vivo from mismatched or misaligned primer ends. These misaligned primers can be extended by PolIV. Exhibits no 3'-5' exonuclease (proofreading) activity. May be involved in translesional synthesis, in conjunction with the beta clamp from PolIII.</text>
</comment>
<evidence type="ECO:0000313" key="7">
    <source>
        <dbReference type="Proteomes" id="UP001057702"/>
    </source>
</evidence>
<dbReference type="Gene3D" id="1.10.150.20">
    <property type="entry name" value="5' to 3' exonuclease, C-terminal subdomain"/>
    <property type="match status" value="1"/>
</dbReference>
<sequence>MAMAMVPQARDVPGDAPSTLLHIRCEPGTDETRYRLLLALLEEITPLVQALPPSAALADVRSALRYWSMTAFELARRIRGTALARYDLDTRIGIAPAWSLAAMASARPGADGITQVGSSPAAIAAFLAPLPVEALHGMGPAQAETLRRSGLRTVGALAAAPLVTVERLLGGGAGRLFNERAHGIDPRPVTPADPAHTVVERRDLGRGTLDAAVIRTALLHTVEAVAVRLRRRRQVAATLTLVVAFADHTTLSRSRALPRGSASVEELRLTAYRMFDSLGPQRVRVRALTVKAEGLAPSETARDAPRPDCPGRRPASAPASPPPPKPGPAPAPAPAPARARDAVATADRDTRNHGGPVPARRRDRPGDRRQRLIRSCHGPRPGEGRCSGAGHRQEP</sequence>
<dbReference type="InterPro" id="IPR043502">
    <property type="entry name" value="DNA/RNA_pol_sf"/>
</dbReference>
<dbReference type="Pfam" id="PF11799">
    <property type="entry name" value="IMS_C"/>
    <property type="match status" value="1"/>
</dbReference>
<dbReference type="Gene3D" id="3.30.1490.100">
    <property type="entry name" value="DNA polymerase, Y-family, little finger domain"/>
    <property type="match status" value="1"/>
</dbReference>
<feature type="compositionally biased region" description="Pro residues" evidence="4">
    <location>
        <begin position="319"/>
        <end position="335"/>
    </location>
</feature>
<dbReference type="InterPro" id="IPR050356">
    <property type="entry name" value="SulA_CellDiv_inhibitor"/>
</dbReference>
<feature type="region of interest" description="Disordered" evidence="4">
    <location>
        <begin position="294"/>
        <end position="395"/>
    </location>
</feature>
<dbReference type="PANTHER" id="PTHR35369">
    <property type="entry name" value="BLR3025 PROTEIN-RELATED"/>
    <property type="match status" value="1"/>
</dbReference>
<dbReference type="RefSeq" id="WP_255923570.1">
    <property type="nucleotide sequence ID" value="NZ_JANFNG010000036.1"/>
</dbReference>
<reference evidence="6" key="1">
    <citation type="submission" date="2022-06" db="EMBL/GenBank/DDBJ databases">
        <title>Draft genome sequence of Streptomyces sp. RB6PN25 isolated from peat swamp forest in Thailand.</title>
        <authorList>
            <person name="Duangmal K."/>
            <person name="Klaysubun C."/>
        </authorList>
    </citation>
    <scope>NUCLEOTIDE SEQUENCE</scope>
    <source>
        <strain evidence="6">RB6PN25</strain>
    </source>
</reference>
<comment type="caution">
    <text evidence="6">The sequence shown here is derived from an EMBL/GenBank/DDBJ whole genome shotgun (WGS) entry which is preliminary data.</text>
</comment>
<dbReference type="EMBL" id="JANFNG010000036">
    <property type="protein sequence ID" value="MCQ4084506.1"/>
    <property type="molecule type" value="Genomic_DNA"/>
</dbReference>
<keyword evidence="2" id="KW-0227">DNA damage</keyword>
<evidence type="ECO:0000256" key="1">
    <source>
        <dbReference type="ARBA" id="ARBA00010945"/>
    </source>
</evidence>
<keyword evidence="7" id="KW-1185">Reference proteome</keyword>
<organism evidence="6 7">
    <name type="scientific">Streptomyces humicola</name>
    <dbReference type="NCBI Taxonomy" id="2953240"/>
    <lineage>
        <taxon>Bacteria</taxon>
        <taxon>Bacillati</taxon>
        <taxon>Actinomycetota</taxon>
        <taxon>Actinomycetes</taxon>
        <taxon>Kitasatosporales</taxon>
        <taxon>Streptomycetaceae</taxon>
        <taxon>Streptomyces</taxon>
    </lineage>
</organism>
<accession>A0ABT1Q3L2</accession>